<dbReference type="NCBIfam" id="TIGR02210">
    <property type="entry name" value="rodA_shape"/>
    <property type="match status" value="1"/>
</dbReference>
<feature type="transmembrane region" description="Helical" evidence="6">
    <location>
        <begin position="129"/>
        <end position="149"/>
    </location>
</feature>
<feature type="transmembrane region" description="Helical" evidence="6">
    <location>
        <begin position="355"/>
        <end position="378"/>
    </location>
</feature>
<dbReference type="InterPro" id="IPR001182">
    <property type="entry name" value="FtsW/RodA"/>
</dbReference>
<evidence type="ECO:0000256" key="6">
    <source>
        <dbReference type="SAM" id="Phobius"/>
    </source>
</evidence>
<keyword evidence="5 6" id="KW-0472">Membrane</keyword>
<proteinExistence type="predicted"/>
<feature type="transmembrane region" description="Helical" evidence="6">
    <location>
        <begin position="214"/>
        <end position="231"/>
    </location>
</feature>
<evidence type="ECO:0000313" key="7">
    <source>
        <dbReference type="EMBL" id="ACM05579.1"/>
    </source>
</evidence>
<reference evidence="7 8" key="1">
    <citation type="journal article" date="2009" name="PLoS ONE">
        <title>Complete genome sequence of the aerobic CO-oxidizing thermophile Thermomicrobium roseum.</title>
        <authorList>
            <person name="Wu D."/>
            <person name="Raymond J."/>
            <person name="Wu M."/>
            <person name="Chatterji S."/>
            <person name="Ren Q."/>
            <person name="Graham J.E."/>
            <person name="Bryant D.A."/>
            <person name="Robb F."/>
            <person name="Colman A."/>
            <person name="Tallon L.J."/>
            <person name="Badger J.H."/>
            <person name="Madupu R."/>
            <person name="Ward N.L."/>
            <person name="Eisen J.A."/>
        </authorList>
    </citation>
    <scope>NUCLEOTIDE SEQUENCE [LARGE SCALE GENOMIC DNA]</scope>
    <source>
        <strain evidence="8">ATCC 27502 / DSM 5159 / P-2</strain>
    </source>
</reference>
<name>B9L2N1_THERP</name>
<comment type="subcellular location">
    <subcellularLocation>
        <location evidence="1">Membrane</location>
        <topology evidence="1">Multi-pass membrane protein</topology>
    </subcellularLocation>
</comment>
<dbReference type="KEGG" id="tro:trd_1435"/>
<dbReference type="AlphaFoldDB" id="B9L2N1"/>
<keyword evidence="3" id="KW-0133">Cell shape</keyword>
<dbReference type="GO" id="GO:0015648">
    <property type="term" value="F:lipid-linked peptidoglycan transporter activity"/>
    <property type="evidence" value="ECO:0007669"/>
    <property type="project" value="TreeGrafter"/>
</dbReference>
<feature type="transmembrane region" description="Helical" evidence="6">
    <location>
        <begin position="238"/>
        <end position="256"/>
    </location>
</feature>
<accession>B9L2N1</accession>
<evidence type="ECO:0000256" key="1">
    <source>
        <dbReference type="ARBA" id="ARBA00004141"/>
    </source>
</evidence>
<dbReference type="GO" id="GO:0005886">
    <property type="term" value="C:plasma membrane"/>
    <property type="evidence" value="ECO:0007669"/>
    <property type="project" value="TreeGrafter"/>
</dbReference>
<dbReference type="InterPro" id="IPR011923">
    <property type="entry name" value="RodA/MrdB"/>
</dbReference>
<protein>
    <submittedName>
        <fullName evidence="7">Rod shape-determining protein RodA</fullName>
    </submittedName>
</protein>
<feature type="transmembrane region" description="Helical" evidence="6">
    <location>
        <begin position="191"/>
        <end position="208"/>
    </location>
</feature>
<evidence type="ECO:0000313" key="8">
    <source>
        <dbReference type="Proteomes" id="UP000000447"/>
    </source>
</evidence>
<dbReference type="STRING" id="309801.trd_1435"/>
<keyword evidence="4 6" id="KW-1133">Transmembrane helix</keyword>
<dbReference type="GO" id="GO:0032153">
    <property type="term" value="C:cell division site"/>
    <property type="evidence" value="ECO:0007669"/>
    <property type="project" value="TreeGrafter"/>
</dbReference>
<dbReference type="GO" id="GO:0051301">
    <property type="term" value="P:cell division"/>
    <property type="evidence" value="ECO:0007669"/>
    <property type="project" value="InterPro"/>
</dbReference>
<sequence length="425" mass="45789">MFLATQLGTPSSTARQRCQGSRAQTLLRVYSGLGIAERTPGQDGLMNAIVTTLRGHEQRANLRHFDWALVATALVLCLFGLVAIWSADGAGPLRLSGPVGRQAIAMLLGFLLMLALSRVDPRYIRALAWALYGFALAGLIAVDLIGVTIGGARRWIDVGPITIQPSEPAKVAVLVALAAFVADRGPEMRRFLNFLLAGLLVLVPMVLVYQQPDLGTAGCFAAIWLTVMLVSPVRRLHLAAVLAASPFLALFAWHFVLHDYMRERLLVSFDPERDYFGEGFNIIQAQIAIGTGGLFGNGLAGSLQSQLGLLRVRHTDFIFAHAMGMVGFVGGVALVAAYVLLLWRTSRVALLVNDLFGRTLATGVTGLLFFQAFVNMAMNVGLLPVTGVPLPFVSLGGSAIWTQFAALGLLQSLLTHRRRTAFGRD</sequence>
<keyword evidence="8" id="KW-1185">Reference proteome</keyword>
<organism evidence="7 8">
    <name type="scientific">Thermomicrobium roseum (strain ATCC 27502 / DSM 5159 / P-2)</name>
    <dbReference type="NCBI Taxonomy" id="309801"/>
    <lineage>
        <taxon>Bacteria</taxon>
        <taxon>Pseudomonadati</taxon>
        <taxon>Thermomicrobiota</taxon>
        <taxon>Thermomicrobia</taxon>
        <taxon>Thermomicrobiales</taxon>
        <taxon>Thermomicrobiaceae</taxon>
        <taxon>Thermomicrobium</taxon>
    </lineage>
</organism>
<evidence type="ECO:0000256" key="3">
    <source>
        <dbReference type="ARBA" id="ARBA00022960"/>
    </source>
</evidence>
<feature type="transmembrane region" description="Helical" evidence="6">
    <location>
        <begin position="99"/>
        <end position="117"/>
    </location>
</feature>
<feature type="transmembrane region" description="Helical" evidence="6">
    <location>
        <begin position="161"/>
        <end position="182"/>
    </location>
</feature>
<dbReference type="GO" id="GO:0008360">
    <property type="term" value="P:regulation of cell shape"/>
    <property type="evidence" value="ECO:0007669"/>
    <property type="project" value="UniProtKB-KW"/>
</dbReference>
<evidence type="ECO:0000256" key="5">
    <source>
        <dbReference type="ARBA" id="ARBA00023136"/>
    </source>
</evidence>
<evidence type="ECO:0000256" key="2">
    <source>
        <dbReference type="ARBA" id="ARBA00022692"/>
    </source>
</evidence>
<dbReference type="Proteomes" id="UP000000447">
    <property type="component" value="Chromosome"/>
</dbReference>
<dbReference type="PANTHER" id="PTHR30474:SF1">
    <property type="entry name" value="PEPTIDOGLYCAN GLYCOSYLTRANSFERASE MRDB"/>
    <property type="match status" value="1"/>
</dbReference>
<feature type="transmembrane region" description="Helical" evidence="6">
    <location>
        <begin position="390"/>
        <end position="410"/>
    </location>
</feature>
<evidence type="ECO:0000256" key="4">
    <source>
        <dbReference type="ARBA" id="ARBA00022989"/>
    </source>
</evidence>
<feature type="transmembrane region" description="Helical" evidence="6">
    <location>
        <begin position="67"/>
        <end position="87"/>
    </location>
</feature>
<dbReference type="Pfam" id="PF01098">
    <property type="entry name" value="FTSW_RODA_SPOVE"/>
    <property type="match status" value="1"/>
</dbReference>
<dbReference type="HOGENOM" id="CLU_029243_2_1_0"/>
<keyword evidence="2 6" id="KW-0812">Transmembrane</keyword>
<dbReference type="PANTHER" id="PTHR30474">
    <property type="entry name" value="CELL CYCLE PROTEIN"/>
    <property type="match status" value="1"/>
</dbReference>
<feature type="transmembrane region" description="Helical" evidence="6">
    <location>
        <begin position="318"/>
        <end position="343"/>
    </location>
</feature>
<gene>
    <name evidence="7" type="ordered locus">trd_1435</name>
</gene>
<dbReference type="eggNOG" id="COG0772">
    <property type="taxonomic scope" value="Bacteria"/>
</dbReference>
<dbReference type="EMBL" id="CP001275">
    <property type="protein sequence ID" value="ACM05579.1"/>
    <property type="molecule type" value="Genomic_DNA"/>
</dbReference>